<evidence type="ECO:0000313" key="4">
    <source>
        <dbReference type="Proteomes" id="UP000547674"/>
    </source>
</evidence>
<proteinExistence type="inferred from homology"/>
<evidence type="ECO:0000313" key="3">
    <source>
        <dbReference type="EMBL" id="NNF06927.1"/>
    </source>
</evidence>
<gene>
    <name evidence="3" type="ORF">HKN21_09220</name>
</gene>
<sequence>TITSFLQGGPEAQMHIKSLLKRTANLSPIEAQPPTAEAIAKARASEEGQGGMRSFLERKPKPWLSDDS</sequence>
<comment type="similarity">
    <text evidence="1">Belongs to the enoyl-CoA hydratase/isomerase family.</text>
</comment>
<protein>
    <submittedName>
        <fullName evidence="3">Enoyl-CoA hydratase/isomerase family protein</fullName>
    </submittedName>
</protein>
<reference evidence="3 4" key="1">
    <citation type="submission" date="2020-03" db="EMBL/GenBank/DDBJ databases">
        <title>Metabolic flexibility allows generalist bacteria to become dominant in a frequently disturbed ecosystem.</title>
        <authorList>
            <person name="Chen Y.-J."/>
            <person name="Leung P.M."/>
            <person name="Bay S.K."/>
            <person name="Hugenholtz P."/>
            <person name="Kessler A.J."/>
            <person name="Shelley G."/>
            <person name="Waite D.W."/>
            <person name="Cook P.L."/>
            <person name="Greening C."/>
        </authorList>
    </citation>
    <scope>NUCLEOTIDE SEQUENCE [LARGE SCALE GENOMIC DNA]</scope>
    <source>
        <strain evidence="3">SS_bin_28</strain>
    </source>
</reference>
<accession>A0A7Y2E9J7</accession>
<name>A0A7Y2E9J7_UNCEI</name>
<dbReference type="Proteomes" id="UP000547674">
    <property type="component" value="Unassembled WGS sequence"/>
</dbReference>
<dbReference type="GO" id="GO:0016853">
    <property type="term" value="F:isomerase activity"/>
    <property type="evidence" value="ECO:0007669"/>
    <property type="project" value="UniProtKB-KW"/>
</dbReference>
<evidence type="ECO:0000256" key="2">
    <source>
        <dbReference type="SAM" id="MobiDB-lite"/>
    </source>
</evidence>
<comment type="caution">
    <text evidence="3">The sequence shown here is derived from an EMBL/GenBank/DDBJ whole genome shotgun (WGS) entry which is preliminary data.</text>
</comment>
<dbReference type="SUPFAM" id="SSF52096">
    <property type="entry name" value="ClpP/crotonase"/>
    <property type="match status" value="1"/>
</dbReference>
<keyword evidence="3" id="KW-0413">Isomerase</keyword>
<organism evidence="3 4">
    <name type="scientific">Eiseniibacteriota bacterium</name>
    <dbReference type="NCBI Taxonomy" id="2212470"/>
    <lineage>
        <taxon>Bacteria</taxon>
        <taxon>Candidatus Eiseniibacteriota</taxon>
    </lineage>
</organism>
<dbReference type="AlphaFoldDB" id="A0A7Y2E9J7"/>
<dbReference type="EMBL" id="JABDJR010000365">
    <property type="protein sequence ID" value="NNF06927.1"/>
    <property type="molecule type" value="Genomic_DNA"/>
</dbReference>
<feature type="region of interest" description="Disordered" evidence="2">
    <location>
        <begin position="34"/>
        <end position="68"/>
    </location>
</feature>
<feature type="non-terminal residue" evidence="3">
    <location>
        <position position="1"/>
    </location>
</feature>
<evidence type="ECO:0000256" key="1">
    <source>
        <dbReference type="ARBA" id="ARBA00005254"/>
    </source>
</evidence>
<dbReference type="InterPro" id="IPR014748">
    <property type="entry name" value="Enoyl-CoA_hydra_C"/>
</dbReference>
<dbReference type="InterPro" id="IPR029045">
    <property type="entry name" value="ClpP/crotonase-like_dom_sf"/>
</dbReference>
<dbReference type="Gene3D" id="1.10.12.10">
    <property type="entry name" value="Lyase 2-enoyl-coa Hydratase, Chain A, domain 2"/>
    <property type="match status" value="1"/>
</dbReference>